<dbReference type="EMBL" id="JBHFNR010000198">
    <property type="protein sequence ID" value="MFB2896400.1"/>
    <property type="molecule type" value="Genomic_DNA"/>
</dbReference>
<sequence length="297" mass="34493">MNVFTKGYRKLKSLKLAEKMYAKYYEITMQILTNPLAVQFLSIKRSLPQNRSISLAITHYNRSKLIIGALRNVLQDERIDEVIIYDDCSSIEEFTRMEAKVKKLSPKITIYRGEKNLGPYKSKITAISKCKNEWAIILDSDNVLSKTYVDILYAIPTWDSRLIYCPTLAKPDFDFSRFDVGKIDYKKVQEIILSGQDIKLFRGFLNDGNYFLNVPKYVECAEENKNVSVRAADVLVFNYLWLKKGNGLYPVKDLSYYHRLHSGSYQMGTWRMSREIVNGVMDAIANNNNYEFPDNQE</sequence>
<comment type="caution">
    <text evidence="2">The sequence shown here is derived from an EMBL/GenBank/DDBJ whole genome shotgun (WGS) entry which is preliminary data.</text>
</comment>
<dbReference type="CDD" id="cd00761">
    <property type="entry name" value="Glyco_tranf_GTA_type"/>
    <property type="match status" value="1"/>
</dbReference>
<dbReference type="InterPro" id="IPR029044">
    <property type="entry name" value="Nucleotide-diphossugar_trans"/>
</dbReference>
<dbReference type="SUPFAM" id="SSF53448">
    <property type="entry name" value="Nucleotide-diphospho-sugar transferases"/>
    <property type="match status" value="1"/>
</dbReference>
<protein>
    <submittedName>
        <fullName evidence="2">Glycosyltransferase</fullName>
        <ecNumber evidence="2">2.4.-.-</ecNumber>
    </submittedName>
</protein>
<dbReference type="RefSeq" id="WP_413266028.1">
    <property type="nucleotide sequence ID" value="NZ_JBHFNR010000198.1"/>
</dbReference>
<evidence type="ECO:0000313" key="3">
    <source>
        <dbReference type="Proteomes" id="UP001576784"/>
    </source>
</evidence>
<evidence type="ECO:0000313" key="2">
    <source>
        <dbReference type="EMBL" id="MFB2896400.1"/>
    </source>
</evidence>
<name>A0ABV4XXD9_9CYAN</name>
<evidence type="ECO:0000259" key="1">
    <source>
        <dbReference type="Pfam" id="PF00535"/>
    </source>
</evidence>
<keyword evidence="2" id="KW-0808">Transferase</keyword>
<dbReference type="Gene3D" id="3.90.550.10">
    <property type="entry name" value="Spore Coat Polysaccharide Biosynthesis Protein SpsA, Chain A"/>
    <property type="match status" value="1"/>
</dbReference>
<dbReference type="InterPro" id="IPR001173">
    <property type="entry name" value="Glyco_trans_2-like"/>
</dbReference>
<gene>
    <name evidence="2" type="ORF">ACE1CI_26110</name>
</gene>
<reference evidence="2 3" key="1">
    <citation type="submission" date="2024-09" db="EMBL/GenBank/DDBJ databases">
        <title>Floridaenema gen nov. (Aerosakkonemataceae, Aerosakkonematales ord. nov., Cyanobacteria) from benthic tropical and subtropical fresh waters, with the description of four new species.</title>
        <authorList>
            <person name="Moretto J.A."/>
            <person name="Berthold D.E."/>
            <person name="Lefler F.W."/>
            <person name="Huang I.-S."/>
            <person name="Laughinghouse H. IV."/>
        </authorList>
    </citation>
    <scope>NUCLEOTIDE SEQUENCE [LARGE SCALE GENOMIC DNA]</scope>
    <source>
        <strain evidence="2 3">BLCC-F50</strain>
    </source>
</reference>
<dbReference type="GO" id="GO:0016757">
    <property type="term" value="F:glycosyltransferase activity"/>
    <property type="evidence" value="ECO:0007669"/>
    <property type="project" value="UniProtKB-KW"/>
</dbReference>
<accession>A0ABV4XXD9</accession>
<organism evidence="2 3">
    <name type="scientific">Floridaenema flaviceps BLCC-F50</name>
    <dbReference type="NCBI Taxonomy" id="3153642"/>
    <lineage>
        <taxon>Bacteria</taxon>
        <taxon>Bacillati</taxon>
        <taxon>Cyanobacteriota</taxon>
        <taxon>Cyanophyceae</taxon>
        <taxon>Oscillatoriophycideae</taxon>
        <taxon>Aerosakkonematales</taxon>
        <taxon>Aerosakkonemataceae</taxon>
        <taxon>Floridanema</taxon>
        <taxon>Floridanema flaviceps</taxon>
    </lineage>
</organism>
<proteinExistence type="predicted"/>
<dbReference type="EC" id="2.4.-.-" evidence="2"/>
<dbReference type="Proteomes" id="UP001576784">
    <property type="component" value="Unassembled WGS sequence"/>
</dbReference>
<dbReference type="Pfam" id="PF00535">
    <property type="entry name" value="Glycos_transf_2"/>
    <property type="match status" value="1"/>
</dbReference>
<keyword evidence="2" id="KW-0328">Glycosyltransferase</keyword>
<keyword evidence="3" id="KW-1185">Reference proteome</keyword>
<feature type="domain" description="Glycosyltransferase 2-like" evidence="1">
    <location>
        <begin position="54"/>
        <end position="154"/>
    </location>
</feature>